<feature type="compositionally biased region" description="Basic and acidic residues" evidence="1">
    <location>
        <begin position="38"/>
        <end position="47"/>
    </location>
</feature>
<evidence type="ECO:0000313" key="2">
    <source>
        <dbReference type="EMBL" id="NYE68791.1"/>
    </source>
</evidence>
<proteinExistence type="predicted"/>
<keyword evidence="3" id="KW-1185">Reference proteome</keyword>
<protein>
    <submittedName>
        <fullName evidence="2">Uncharacterized protein</fullName>
    </submittedName>
</protein>
<organism evidence="2 3">
    <name type="scientific">Microlunatus parietis</name>
    <dbReference type="NCBI Taxonomy" id="682979"/>
    <lineage>
        <taxon>Bacteria</taxon>
        <taxon>Bacillati</taxon>
        <taxon>Actinomycetota</taxon>
        <taxon>Actinomycetes</taxon>
        <taxon>Propionibacteriales</taxon>
        <taxon>Propionibacteriaceae</taxon>
        <taxon>Microlunatus</taxon>
    </lineage>
</organism>
<dbReference type="AlphaFoldDB" id="A0A7Y9LAK0"/>
<dbReference type="Proteomes" id="UP000569914">
    <property type="component" value="Unassembled WGS sequence"/>
</dbReference>
<name>A0A7Y9LAK0_9ACTN</name>
<feature type="region of interest" description="Disordered" evidence="1">
    <location>
        <begin position="38"/>
        <end position="69"/>
    </location>
</feature>
<accession>A0A7Y9LAK0</accession>
<dbReference type="EMBL" id="JACCBU010000001">
    <property type="protein sequence ID" value="NYE68791.1"/>
    <property type="molecule type" value="Genomic_DNA"/>
</dbReference>
<gene>
    <name evidence="2" type="ORF">BKA15_000120</name>
</gene>
<evidence type="ECO:0000313" key="3">
    <source>
        <dbReference type="Proteomes" id="UP000569914"/>
    </source>
</evidence>
<comment type="caution">
    <text evidence="2">The sequence shown here is derived from an EMBL/GenBank/DDBJ whole genome shotgun (WGS) entry which is preliminary data.</text>
</comment>
<feature type="compositionally biased region" description="Basic and acidic residues" evidence="1">
    <location>
        <begin position="55"/>
        <end position="69"/>
    </location>
</feature>
<dbReference type="RefSeq" id="WP_179747668.1">
    <property type="nucleotide sequence ID" value="NZ_JACCBU010000001.1"/>
</dbReference>
<reference evidence="2 3" key="1">
    <citation type="submission" date="2020-07" db="EMBL/GenBank/DDBJ databases">
        <title>Sequencing the genomes of 1000 actinobacteria strains.</title>
        <authorList>
            <person name="Klenk H.-P."/>
        </authorList>
    </citation>
    <scope>NUCLEOTIDE SEQUENCE [LARGE SCALE GENOMIC DNA]</scope>
    <source>
        <strain evidence="2 3">DSM 22083</strain>
    </source>
</reference>
<evidence type="ECO:0000256" key="1">
    <source>
        <dbReference type="SAM" id="MobiDB-lite"/>
    </source>
</evidence>
<sequence length="69" mass="8246">MTAATRRGDGFGLGYRIRWWIEYGLMHVLGPAQLDEARDPRARMRREYARRKSQHERQQRNSTDRPTSE</sequence>